<gene>
    <name evidence="9" type="primary">LOC108628932</name>
</gene>
<evidence type="ECO:0000313" key="9">
    <source>
        <dbReference type="RefSeq" id="XP_017886654.1"/>
    </source>
</evidence>
<feature type="transmembrane region" description="Helical" evidence="6">
    <location>
        <begin position="302"/>
        <end position="319"/>
    </location>
</feature>
<feature type="transmembrane region" description="Helical" evidence="6">
    <location>
        <begin position="482"/>
        <end position="503"/>
    </location>
</feature>
<evidence type="ECO:0000256" key="4">
    <source>
        <dbReference type="ARBA" id="ARBA00022989"/>
    </source>
</evidence>
<keyword evidence="2" id="KW-0813">Transport</keyword>
<feature type="transmembrane region" description="Helical" evidence="6">
    <location>
        <begin position="394"/>
        <end position="412"/>
    </location>
</feature>
<organism evidence="8 9">
    <name type="scientific">Ceratina calcarata</name>
    <dbReference type="NCBI Taxonomy" id="156304"/>
    <lineage>
        <taxon>Eukaryota</taxon>
        <taxon>Metazoa</taxon>
        <taxon>Ecdysozoa</taxon>
        <taxon>Arthropoda</taxon>
        <taxon>Hexapoda</taxon>
        <taxon>Insecta</taxon>
        <taxon>Pterygota</taxon>
        <taxon>Neoptera</taxon>
        <taxon>Endopterygota</taxon>
        <taxon>Hymenoptera</taxon>
        <taxon>Apocrita</taxon>
        <taxon>Aculeata</taxon>
        <taxon>Apoidea</taxon>
        <taxon>Anthophila</taxon>
        <taxon>Apidae</taxon>
        <taxon>Ceratina</taxon>
        <taxon>Zadontomerus</taxon>
    </lineage>
</organism>
<feature type="transmembrane region" description="Helical" evidence="6">
    <location>
        <begin position="129"/>
        <end position="148"/>
    </location>
</feature>
<dbReference type="InterPro" id="IPR004680">
    <property type="entry name" value="Cit_transptr-like_dom"/>
</dbReference>
<name>A0AAJ7NB45_9HYME</name>
<reference evidence="9" key="1">
    <citation type="submission" date="2025-08" db="UniProtKB">
        <authorList>
            <consortium name="RefSeq"/>
        </authorList>
    </citation>
    <scope>IDENTIFICATION</scope>
    <source>
        <tissue evidence="9">Whole body</tissue>
    </source>
</reference>
<dbReference type="InterPro" id="IPR051475">
    <property type="entry name" value="Diverse_Ion_Transporter"/>
</dbReference>
<protein>
    <submittedName>
        <fullName evidence="9">P protein</fullName>
    </submittedName>
</protein>
<feature type="domain" description="Citrate transporter-like" evidence="7">
    <location>
        <begin position="314"/>
        <end position="743"/>
    </location>
</feature>
<sequence length="807" mass="90267">MSRTDSSEDEIGLRTPLSFRKGSRCSLRTPATPSSIASSVIFGQIPEEVLRVWSQLPEAIRLDPSLAVFRREYDRVHSGEGMSTDGMKKDCLVVNMSLETQPYPRIENKLCDEDITETSETKQSALYRYTKLIILCCCWLTFTLVLMLNNERVESMHQISIPKGQIKNYKLYGDVRSRQVSITLEGSLLPPVKSLTDYANVSESYLMIWLELIVNETNNTNQFLFEPGEMKNMSDVWILPILPENLMDIFPGQRHQKVFPLSNINKTTIEEGEISINLKTNLESSFAVSISYDLSSIDKADGIAYAAVVLLGLYLLIIFEVVHRTLAAMLASTMSIAILAALHERPSMGELISWIDIDTLMLLFSMMILVAVVAETGIFDWLAVYAYKITGGKIWPLVGTLCFFTTFISSFLDNVTTVLLMTPVTIRLCEVMEINPVPILTAMVVYSNIGGTLTPIGDPPNVIIASNRDVINSGIDFSTFTIHMSIGVILVVFVVFAQLRFIFRDMAGLKFAEPQDVQELRHEIAIWQRAAASLSSYSKDENVVRETLLKKVQRLLSQLKKKLLTGSVALETYKTTLEELQEKYPIRDKWLLVKSGFTLIFVITLFFLHSIPNLNLSLGWTALIGVLLLLILADSEDLDGLMARVEWSTLLFFASLFILMEALSRLGLMAWIGKQTEMIILSVNEESRLAVAILLLLWVSAVASAFVDNVPLSTMMIRIVTGLAQNRELKLPLQPLVWALAFGACMGGNGTLIGATANVVCVGVAEQHGYKFTFMEFFKVGFPIMLTSTMTITMYLMIAHVIFQWNG</sequence>
<keyword evidence="4 6" id="KW-1133">Transmembrane helix</keyword>
<feature type="transmembrane region" description="Helical" evidence="6">
    <location>
        <begin position="326"/>
        <end position="343"/>
    </location>
</feature>
<evidence type="ECO:0000313" key="8">
    <source>
        <dbReference type="Proteomes" id="UP000694925"/>
    </source>
</evidence>
<keyword evidence="8" id="KW-1185">Reference proteome</keyword>
<feature type="transmembrane region" description="Helical" evidence="6">
    <location>
        <begin position="647"/>
        <end position="668"/>
    </location>
</feature>
<dbReference type="AlphaFoldDB" id="A0AAJ7NB45"/>
<evidence type="ECO:0000256" key="3">
    <source>
        <dbReference type="ARBA" id="ARBA00022692"/>
    </source>
</evidence>
<evidence type="ECO:0000256" key="1">
    <source>
        <dbReference type="ARBA" id="ARBA00004141"/>
    </source>
</evidence>
<dbReference type="Proteomes" id="UP000694925">
    <property type="component" value="Unplaced"/>
</dbReference>
<dbReference type="PANTHER" id="PTHR43568:SF1">
    <property type="entry name" value="P PROTEIN"/>
    <property type="match status" value="1"/>
</dbReference>
<accession>A0AAJ7NB45</accession>
<dbReference type="Pfam" id="PF03600">
    <property type="entry name" value="CitMHS"/>
    <property type="match status" value="1"/>
</dbReference>
<feature type="transmembrane region" description="Helical" evidence="6">
    <location>
        <begin position="780"/>
        <end position="803"/>
    </location>
</feature>
<feature type="transmembrane region" description="Helical" evidence="6">
    <location>
        <begin position="688"/>
        <end position="707"/>
    </location>
</feature>
<keyword evidence="5 6" id="KW-0472">Membrane</keyword>
<dbReference type="RefSeq" id="XP_017886654.1">
    <property type="nucleotide sequence ID" value="XM_018031165.2"/>
</dbReference>
<evidence type="ECO:0000256" key="2">
    <source>
        <dbReference type="ARBA" id="ARBA00022448"/>
    </source>
</evidence>
<dbReference type="KEGG" id="ccal:108628932"/>
<dbReference type="PANTHER" id="PTHR43568">
    <property type="entry name" value="P PROTEIN"/>
    <property type="match status" value="1"/>
</dbReference>
<dbReference type="CDD" id="cd01116">
    <property type="entry name" value="P_permease"/>
    <property type="match status" value="1"/>
</dbReference>
<feature type="transmembrane region" description="Helical" evidence="6">
    <location>
        <begin position="363"/>
        <end position="387"/>
    </location>
</feature>
<dbReference type="GO" id="GO:0055085">
    <property type="term" value="P:transmembrane transport"/>
    <property type="evidence" value="ECO:0007669"/>
    <property type="project" value="InterPro"/>
</dbReference>
<dbReference type="GeneID" id="108628932"/>
<evidence type="ECO:0000259" key="7">
    <source>
        <dbReference type="Pfam" id="PF03600"/>
    </source>
</evidence>
<feature type="transmembrane region" description="Helical" evidence="6">
    <location>
        <begin position="591"/>
        <end position="611"/>
    </location>
</feature>
<keyword evidence="3 6" id="KW-0812">Transmembrane</keyword>
<feature type="transmembrane region" description="Helical" evidence="6">
    <location>
        <begin position="736"/>
        <end position="760"/>
    </location>
</feature>
<evidence type="ECO:0000256" key="6">
    <source>
        <dbReference type="SAM" id="Phobius"/>
    </source>
</evidence>
<comment type="subcellular location">
    <subcellularLocation>
        <location evidence="1">Membrane</location>
        <topology evidence="1">Multi-pass membrane protein</topology>
    </subcellularLocation>
</comment>
<proteinExistence type="predicted"/>
<evidence type="ECO:0000256" key="5">
    <source>
        <dbReference type="ARBA" id="ARBA00023136"/>
    </source>
</evidence>
<dbReference type="GO" id="GO:0016020">
    <property type="term" value="C:membrane"/>
    <property type="evidence" value="ECO:0007669"/>
    <property type="project" value="UniProtKB-SubCell"/>
</dbReference>